<dbReference type="SUPFAM" id="SSF63829">
    <property type="entry name" value="Calcium-dependent phosphotriesterase"/>
    <property type="match status" value="2"/>
</dbReference>
<evidence type="ECO:0000259" key="1">
    <source>
        <dbReference type="Pfam" id="PF21544"/>
    </source>
</evidence>
<dbReference type="InterPro" id="IPR011110">
    <property type="entry name" value="Reg_prop"/>
</dbReference>
<protein>
    <submittedName>
        <fullName evidence="2">Two-component regulator propeller domain-containing protein</fullName>
    </submittedName>
</protein>
<dbReference type="SUPFAM" id="SSF101908">
    <property type="entry name" value="Putative isomerase YbhE"/>
    <property type="match status" value="1"/>
</dbReference>
<evidence type="ECO:0000313" key="3">
    <source>
        <dbReference type="Proteomes" id="UP001597112"/>
    </source>
</evidence>
<sequence length="757" mass="81773">MIVILKLLCQTIFKKMASSSRSFVTSLLLTSHFLLLTSHTIAQEIPIGTWRVHISYNSVKSITLDNDYIFGATSNGVMMLDLDDNSITSYSKMNGLSGTTVTFIQYDGVHEQLLIGYEDGKIDVIKGNAIKALDPTRTTSITGTKSINHIALHNGLAYLSADFGVVVFDLARAEVKETWRDLGASGETLKINAATFKDDSIYLATDKGVMAGDLDDNLLDFNNYKRHNTGTFSGAIQGIAAFNNKIYAAIDNSGLFSYTSLSGTWTIESYLTGETFTFLSASGNNLLTGADGKLWEIDAGNNITQVANEKIEAPLYALEDNGKLWIGDNVNGLLSDANGTFQSYLPNGPSQTATFRLAYADGSIYAIAGGYTSAFVKLNNKGVADKFTNGVWAAQSTSLTDITDVVVDPSGNSYFASFGEGFERQKTDGSVNVFNANNSPLINLNPPGKFVNITALANSDNGLWVANYGAVNSLHLLKTDDTWESFSAPVVAARYPVDLAVDLSGYIWMITNPTQGGGIYVYDRTSKGYEYITDASGSGALPSKNVRSIAVDHDGLVWVGTDIGVAYFFEPSGEAIKPIYESRFLLRDDKVTAIAIDGGNRKWMGTERGVWLFNATGEEMIYNFTTDNSPLLSNVIRDIAINHKTGEVFFATDKGIVSYRGDATESNSVFQSVKIFPNPVTNNFNGSVGINGLATNATVKITDIRGKLIWQTQANGGTAMWDVRDYNGRRAATGVYLVFAASSDGVESVVGKIAVVE</sequence>
<dbReference type="Pfam" id="PF07494">
    <property type="entry name" value="Reg_prop"/>
    <property type="match status" value="1"/>
</dbReference>
<dbReference type="EMBL" id="JBHTKA010000008">
    <property type="protein sequence ID" value="MFD1002249.1"/>
    <property type="molecule type" value="Genomic_DNA"/>
</dbReference>
<evidence type="ECO:0000313" key="2">
    <source>
        <dbReference type="EMBL" id="MFD1002249.1"/>
    </source>
</evidence>
<dbReference type="InterPro" id="IPR026444">
    <property type="entry name" value="Secre_tail"/>
</dbReference>
<dbReference type="InterPro" id="IPR048954">
    <property type="entry name" value="PorZ_N"/>
</dbReference>
<dbReference type="RefSeq" id="WP_377583170.1">
    <property type="nucleotide sequence ID" value="NZ_JBHTKA010000008.1"/>
</dbReference>
<dbReference type="Gene3D" id="2.60.40.4070">
    <property type="match status" value="1"/>
</dbReference>
<reference evidence="3" key="1">
    <citation type="journal article" date="2019" name="Int. J. Syst. Evol. Microbiol.">
        <title>The Global Catalogue of Microorganisms (GCM) 10K type strain sequencing project: providing services to taxonomists for standard genome sequencing and annotation.</title>
        <authorList>
            <consortium name="The Broad Institute Genomics Platform"/>
            <consortium name="The Broad Institute Genome Sequencing Center for Infectious Disease"/>
            <person name="Wu L."/>
            <person name="Ma J."/>
        </authorList>
    </citation>
    <scope>NUCLEOTIDE SEQUENCE [LARGE SCALE GENOMIC DNA]</scope>
    <source>
        <strain evidence="3">CCUG 58938</strain>
    </source>
</reference>
<feature type="domain" description="PorZ N-terminal beta-propeller" evidence="1">
    <location>
        <begin position="69"/>
        <end position="224"/>
    </location>
</feature>
<accession>A0ABW3K966</accession>
<dbReference type="Proteomes" id="UP001597112">
    <property type="component" value="Unassembled WGS sequence"/>
</dbReference>
<organism evidence="2 3">
    <name type="scientific">Ohtaekwangia kribbensis</name>
    <dbReference type="NCBI Taxonomy" id="688913"/>
    <lineage>
        <taxon>Bacteria</taxon>
        <taxon>Pseudomonadati</taxon>
        <taxon>Bacteroidota</taxon>
        <taxon>Cytophagia</taxon>
        <taxon>Cytophagales</taxon>
        <taxon>Fulvivirgaceae</taxon>
        <taxon>Ohtaekwangia</taxon>
    </lineage>
</organism>
<gene>
    <name evidence="2" type="ORF">ACFQ21_23190</name>
</gene>
<proteinExistence type="predicted"/>
<dbReference type="NCBIfam" id="TIGR04183">
    <property type="entry name" value="Por_Secre_tail"/>
    <property type="match status" value="1"/>
</dbReference>
<keyword evidence="3" id="KW-1185">Reference proteome</keyword>
<dbReference type="Gene3D" id="2.130.10.10">
    <property type="entry name" value="YVTN repeat-like/Quinoprotein amine dehydrogenase"/>
    <property type="match status" value="2"/>
</dbReference>
<name>A0ABW3K966_9BACT</name>
<dbReference type="Pfam" id="PF21544">
    <property type="entry name" value="PorZ_N_b_propeller"/>
    <property type="match status" value="1"/>
</dbReference>
<comment type="caution">
    <text evidence="2">The sequence shown here is derived from an EMBL/GenBank/DDBJ whole genome shotgun (WGS) entry which is preliminary data.</text>
</comment>
<dbReference type="InterPro" id="IPR015943">
    <property type="entry name" value="WD40/YVTN_repeat-like_dom_sf"/>
</dbReference>